<evidence type="ECO:0000313" key="3">
    <source>
        <dbReference type="Proteomes" id="UP000494163"/>
    </source>
</evidence>
<evidence type="ECO:0000313" key="2">
    <source>
        <dbReference type="EMBL" id="ALC41545.1"/>
    </source>
</evidence>
<dbReference type="AlphaFoldDB" id="A0A0M4EVB8"/>
<dbReference type="EMBL" id="CP012524">
    <property type="protein sequence ID" value="ALC41545.1"/>
    <property type="molecule type" value="Genomic_DNA"/>
</dbReference>
<protein>
    <submittedName>
        <fullName evidence="2">CG12963</fullName>
    </submittedName>
</protein>
<reference evidence="2 3" key="1">
    <citation type="submission" date="2015-08" db="EMBL/GenBank/DDBJ databases">
        <title>Ancestral chromatin configuration constrains chromatin evolution on differentiating sex chromosomes in Drosophila.</title>
        <authorList>
            <person name="Zhou Q."/>
            <person name="Bachtrog D."/>
        </authorList>
    </citation>
    <scope>NUCLEOTIDE SEQUENCE [LARGE SCALE GENOMIC DNA]</scope>
    <source>
        <tissue evidence="2">Whole larvae</tissue>
    </source>
</reference>
<dbReference type="OrthoDB" id="8052846at2759"/>
<name>A0A0M4EVB8_DROBS</name>
<sequence>MYTEFWLCGMIIGVVVALMVRECYLYIKLRLEQWQQRVLLQREVMLRLALEDFRLLCGQAMLPQAYEKSPMNWASEFGLQAGIYLLAVIFFCCCIPVVCFHVRFKSRTLARICPPRHGCGRDQGRRRQPMFIVNDRQNTAELGRQHNNYADIFYIEPNSPEAARIREQLEKDDKELPSYDEVMRMCNLTSPTAAAAPTSALPAVAVTPMDSGPIGIAALPAPPYSELDPHTSPVGAPVAITISALETAPSTSRAAQTPT</sequence>
<organism evidence="2 3">
    <name type="scientific">Drosophila busckii</name>
    <name type="common">Fruit fly</name>
    <dbReference type="NCBI Taxonomy" id="30019"/>
    <lineage>
        <taxon>Eukaryota</taxon>
        <taxon>Metazoa</taxon>
        <taxon>Ecdysozoa</taxon>
        <taxon>Arthropoda</taxon>
        <taxon>Hexapoda</taxon>
        <taxon>Insecta</taxon>
        <taxon>Pterygota</taxon>
        <taxon>Neoptera</taxon>
        <taxon>Endopterygota</taxon>
        <taxon>Diptera</taxon>
        <taxon>Brachycera</taxon>
        <taxon>Muscomorpha</taxon>
        <taxon>Ephydroidea</taxon>
        <taxon>Drosophilidae</taxon>
        <taxon>Drosophila</taxon>
    </lineage>
</organism>
<keyword evidence="3" id="KW-1185">Reference proteome</keyword>
<feature type="transmembrane region" description="Helical" evidence="1">
    <location>
        <begin position="82"/>
        <end position="102"/>
    </location>
</feature>
<accession>A0A0M4EVB8</accession>
<feature type="transmembrane region" description="Helical" evidence="1">
    <location>
        <begin position="6"/>
        <end position="24"/>
    </location>
</feature>
<proteinExistence type="predicted"/>
<keyword evidence="1" id="KW-0472">Membrane</keyword>
<gene>
    <name evidence="2" type="ORF">Dbus_chr2Rg1124</name>
</gene>
<dbReference type="OMA" id="FIKECYL"/>
<keyword evidence="1" id="KW-0812">Transmembrane</keyword>
<evidence type="ECO:0000256" key="1">
    <source>
        <dbReference type="SAM" id="Phobius"/>
    </source>
</evidence>
<keyword evidence="1" id="KW-1133">Transmembrane helix</keyword>
<dbReference type="Proteomes" id="UP000494163">
    <property type="component" value="Chromosome 2R"/>
</dbReference>